<dbReference type="eggNOG" id="COG2318">
    <property type="taxonomic scope" value="Bacteria"/>
</dbReference>
<dbReference type="SUPFAM" id="SSF109854">
    <property type="entry name" value="DinB/YfiT-like putative metalloenzymes"/>
    <property type="match status" value="1"/>
</dbReference>
<dbReference type="AlphaFoldDB" id="D2QXY5"/>
<dbReference type="STRING" id="530564.Psta_3398"/>
<proteinExistence type="predicted"/>
<dbReference type="KEGG" id="psl:Psta_3398"/>
<dbReference type="OrthoDB" id="267642at2"/>
<dbReference type="Gene3D" id="1.20.120.450">
    <property type="entry name" value="dinb family like domain"/>
    <property type="match status" value="1"/>
</dbReference>
<sequence>MNGREAIKLSLQATKDHLDWMVADFSDADLLVRPIPEANHAAWQIGNVIFGDVMLIKSEFPDSKMPELPAGFDENHGTPGATSDDPAKFLSKSDYLTLLSKSRAATIETLMSLTDDDLDGDTKGSMKSFCPKIAHLFLTVANHTTMHSGQFTVIRRKLGKPVLF</sequence>
<name>D2QXY5_PIRSD</name>
<dbReference type="EMBL" id="CP001848">
    <property type="protein sequence ID" value="ADB18062.1"/>
    <property type="molecule type" value="Genomic_DNA"/>
</dbReference>
<reference evidence="2 3" key="1">
    <citation type="journal article" date="2009" name="Stand. Genomic Sci.">
        <title>Complete genome sequence of Pirellula staleyi type strain (ATCC 27377).</title>
        <authorList>
            <person name="Clum A."/>
            <person name="Tindall B.J."/>
            <person name="Sikorski J."/>
            <person name="Ivanova N."/>
            <person name="Mavrommatis K."/>
            <person name="Lucas S."/>
            <person name="Glavina del Rio T."/>
            <person name="Nolan M."/>
            <person name="Chen F."/>
            <person name="Tice H."/>
            <person name="Pitluck S."/>
            <person name="Cheng J.F."/>
            <person name="Chertkov O."/>
            <person name="Brettin T."/>
            <person name="Han C."/>
            <person name="Detter J.C."/>
            <person name="Kuske C."/>
            <person name="Bruce D."/>
            <person name="Goodwin L."/>
            <person name="Ovchinikova G."/>
            <person name="Pati A."/>
            <person name="Mikhailova N."/>
            <person name="Chen A."/>
            <person name="Palaniappan K."/>
            <person name="Land M."/>
            <person name="Hauser L."/>
            <person name="Chang Y.J."/>
            <person name="Jeffries C.D."/>
            <person name="Chain P."/>
            <person name="Rohde M."/>
            <person name="Goker M."/>
            <person name="Bristow J."/>
            <person name="Eisen J.A."/>
            <person name="Markowitz V."/>
            <person name="Hugenholtz P."/>
            <person name="Kyrpides N.C."/>
            <person name="Klenk H.P."/>
            <person name="Lapidus A."/>
        </authorList>
    </citation>
    <scope>NUCLEOTIDE SEQUENCE [LARGE SCALE GENOMIC DNA]</scope>
    <source>
        <strain evidence="3">ATCC 27377 / DSM 6068 / ICPB 4128</strain>
    </source>
</reference>
<evidence type="ECO:0000313" key="2">
    <source>
        <dbReference type="EMBL" id="ADB18062.1"/>
    </source>
</evidence>
<dbReference type="Pfam" id="PF12867">
    <property type="entry name" value="DinB_2"/>
    <property type="match status" value="1"/>
</dbReference>
<dbReference type="HOGENOM" id="CLU_1625545_0_0_0"/>
<accession>D2QXY5</accession>
<evidence type="ECO:0000313" key="3">
    <source>
        <dbReference type="Proteomes" id="UP000001887"/>
    </source>
</evidence>
<dbReference type="InterPro" id="IPR034660">
    <property type="entry name" value="DinB/YfiT-like"/>
</dbReference>
<dbReference type="InterPro" id="IPR024775">
    <property type="entry name" value="DinB-like"/>
</dbReference>
<keyword evidence="3" id="KW-1185">Reference proteome</keyword>
<dbReference type="Proteomes" id="UP000001887">
    <property type="component" value="Chromosome"/>
</dbReference>
<gene>
    <name evidence="2" type="ordered locus">Psta_3398</name>
</gene>
<evidence type="ECO:0000259" key="1">
    <source>
        <dbReference type="Pfam" id="PF12867"/>
    </source>
</evidence>
<protein>
    <recommendedName>
        <fullName evidence="1">DinB-like domain-containing protein</fullName>
    </recommendedName>
</protein>
<organism evidence="2 3">
    <name type="scientific">Pirellula staleyi (strain ATCC 27377 / DSM 6068 / ICPB 4128)</name>
    <name type="common">Pirella staleyi</name>
    <dbReference type="NCBI Taxonomy" id="530564"/>
    <lineage>
        <taxon>Bacteria</taxon>
        <taxon>Pseudomonadati</taxon>
        <taxon>Planctomycetota</taxon>
        <taxon>Planctomycetia</taxon>
        <taxon>Pirellulales</taxon>
        <taxon>Pirellulaceae</taxon>
        <taxon>Pirellula</taxon>
    </lineage>
</organism>
<feature type="domain" description="DinB-like" evidence="1">
    <location>
        <begin position="11"/>
        <end position="150"/>
    </location>
</feature>